<dbReference type="NCBIfam" id="NF005086">
    <property type="entry name" value="PRK06521.1"/>
    <property type="match status" value="1"/>
</dbReference>
<feature type="transmembrane region" description="Helical" evidence="8">
    <location>
        <begin position="211"/>
        <end position="236"/>
    </location>
</feature>
<feature type="domain" description="NADH-Ubiquinone oxidoreductase (complex I) chain 5 N-terminal" evidence="10">
    <location>
        <begin position="70"/>
        <end position="101"/>
    </location>
</feature>
<organism evidence="11">
    <name type="scientific">Kuenenia stuttgartiensis</name>
    <dbReference type="NCBI Taxonomy" id="174633"/>
    <lineage>
        <taxon>Bacteria</taxon>
        <taxon>Pseudomonadati</taxon>
        <taxon>Planctomycetota</taxon>
        <taxon>Candidatus Brocadiia</taxon>
        <taxon>Candidatus Brocadiales</taxon>
        <taxon>Candidatus Brocadiaceae</taxon>
        <taxon>Candidatus Kuenenia</taxon>
    </lineage>
</organism>
<feature type="transmembrane region" description="Helical" evidence="8">
    <location>
        <begin position="389"/>
        <end position="409"/>
    </location>
</feature>
<protein>
    <submittedName>
        <fullName evidence="12">Hydrogenase-4 component B / Formate hydrogenlyase subunit 3</fullName>
        <ecNumber evidence="12">1.-.-.-</ecNumber>
    </submittedName>
    <submittedName>
        <fullName evidence="11">Similar to membrane-bound [NiFe]-hydrogenase-3, subunit C</fullName>
    </submittedName>
</protein>
<reference evidence="11" key="2">
    <citation type="submission" date="2006-01" db="EMBL/GenBank/DDBJ databases">
        <authorList>
            <person name="Genoscope"/>
        </authorList>
    </citation>
    <scope>NUCLEOTIDE SEQUENCE</scope>
</reference>
<dbReference type="InterPro" id="IPR001750">
    <property type="entry name" value="ND/Mrp_TM"/>
</dbReference>
<dbReference type="Pfam" id="PF00662">
    <property type="entry name" value="Proton_antipo_N"/>
    <property type="match status" value="1"/>
</dbReference>
<sequence>MAEHLFVISIILYAIGALFALCFFKWQAVGNYISLICAAIASCFSIVLSISVLTNGLIIHFDFLIYHAIIRYNFLLDPLSSFFMLVISVIGFVASIYSMGYTKLYVNKRDTRFLGFAYNLLLVSMLLVVTANNALVFMIVWELMTLVSFFLVIFEHENPTNRKAGYVYLVMSHIGAGLIAVAFFIMFAYAGEAFTFSFDDFRHIGAHMPPIYKNIVFFLIIIGFGIKAGIFPLHLWLPMAHPAAPSNVSMVMSGVMIKTAIYGFIRFYFEFLTPCPPWWGFIVLVAGASSAILGILYALMERDIKTLLAYSSVENIGIILIGIGLSMIFKSYNLMTLSSLAMMAGLYHLINHAVFKCLLFGCAGNIYYSTHTKNIEELGGLIKRLRVTAPLFLVGALSISAIPPLNGFMSEWLIFQSLLNGFYIPSVFFKVMTVICGAIVALTGALVAMCFVKAFGVSFLALPRSEHTRKAKEVPLVMLVSMGILASMCVFMGLFPATIMATINQVNTHLLGTNIINIITSYDWLQTKSIHTNFTDLSPKSAPIFGLILLVITFGFLTMLRPGFTKRIYETWTCGITPEPRFGYTATAFTKPFKVIFGNLYRPRFEISTTYSVPKYFAKSITYLGEITPIFEKYFYNPVSSYVLNISNKIRWVHTGSIHVYLAYIFVTLLIAILSVIY</sequence>
<proteinExistence type="predicted"/>
<dbReference type="PRINTS" id="PR01434">
    <property type="entry name" value="NADHDHGNASE5"/>
</dbReference>
<keyword evidence="6 8" id="KW-0472">Membrane</keyword>
<feature type="transmembrane region" description="Helical" evidence="8">
    <location>
        <begin position="474"/>
        <end position="495"/>
    </location>
</feature>
<feature type="transmembrane region" description="Helical" evidence="8">
    <location>
        <begin position="135"/>
        <end position="154"/>
    </location>
</feature>
<feature type="domain" description="NADH:quinone oxidoreductase/Mrp antiporter transmembrane" evidence="9">
    <location>
        <begin position="131"/>
        <end position="433"/>
    </location>
</feature>
<feature type="transmembrane region" description="Helical" evidence="8">
    <location>
        <begin position="542"/>
        <end position="560"/>
    </location>
</feature>
<dbReference type="KEGG" id="kst:KSMBR1_1525"/>
<feature type="transmembrane region" description="Helical" evidence="8">
    <location>
        <begin position="166"/>
        <end position="191"/>
    </location>
</feature>
<evidence type="ECO:0000259" key="10">
    <source>
        <dbReference type="Pfam" id="PF00662"/>
    </source>
</evidence>
<evidence type="ECO:0000313" key="13">
    <source>
        <dbReference type="EMBL" id="SOH04024.1"/>
    </source>
</evidence>
<evidence type="ECO:0000313" key="11">
    <source>
        <dbReference type="EMBL" id="CAJ72518.1"/>
    </source>
</evidence>
<evidence type="ECO:0000256" key="6">
    <source>
        <dbReference type="ARBA" id="ARBA00023136"/>
    </source>
</evidence>
<feature type="transmembrane region" description="Helical" evidence="8">
    <location>
        <begin position="281"/>
        <end position="300"/>
    </location>
</feature>
<comment type="subcellular location">
    <subcellularLocation>
        <location evidence="1">Cell membrane</location>
        <topology evidence="1">Multi-pass membrane protein</topology>
    </subcellularLocation>
    <subcellularLocation>
        <location evidence="7">Membrane</location>
        <topology evidence="7">Multi-pass membrane protein</topology>
    </subcellularLocation>
</comment>
<evidence type="ECO:0000313" key="14">
    <source>
        <dbReference type="Proteomes" id="UP000221734"/>
    </source>
</evidence>
<dbReference type="EMBL" id="CT573072">
    <property type="protein sequence ID" value="CAJ72518.1"/>
    <property type="molecule type" value="Genomic_DNA"/>
</dbReference>
<keyword evidence="14" id="KW-1185">Reference proteome</keyword>
<dbReference type="RefSeq" id="WP_099324774.1">
    <property type="nucleotide sequence ID" value="NZ_CP049055.1"/>
</dbReference>
<keyword evidence="2" id="KW-1003">Cell membrane</keyword>
<reference evidence="11" key="1">
    <citation type="journal article" date="2006" name="Nature">
        <title>Deciphering the evolution and metabolism of an anammox bacterium from a community genome.</title>
        <authorList>
            <person name="Strous M."/>
            <person name="Pelletier E."/>
            <person name="Mangenot S."/>
            <person name="Rattei T."/>
            <person name="Lehner A."/>
            <person name="Taylor M.W."/>
            <person name="Horn M."/>
            <person name="Daims H."/>
            <person name="Bartol-Mavel D."/>
            <person name="Wincker P."/>
            <person name="Barbe V."/>
            <person name="Fonknechten N."/>
            <person name="Vallenet D."/>
            <person name="Segurens B."/>
            <person name="Schenowitz-Truong C."/>
            <person name="Medigue C."/>
            <person name="Collingro A."/>
            <person name="Snel B."/>
            <person name="Dutilh B.E."/>
            <person name="OpDenCamp H.J.M."/>
            <person name="vanDerDrift C."/>
            <person name="Cirpus I."/>
            <person name="vanDePas-Schoonen K.T."/>
            <person name="Harhangi H.R."/>
            <person name="vanNiftrik L."/>
            <person name="Schmid M."/>
            <person name="Keltjens J."/>
            <person name="vanDeVossenberg J."/>
            <person name="Kartal B."/>
            <person name="Meier H."/>
            <person name="Frishman D."/>
            <person name="Huynen M.A."/>
            <person name="Mewes H."/>
            <person name="Weissenbach J."/>
            <person name="Jetten M.S.M."/>
            <person name="Wagner M."/>
            <person name="LePaslier D."/>
        </authorList>
    </citation>
    <scope>NUCLEOTIDE SEQUENCE</scope>
</reference>
<feature type="transmembrane region" description="Helical" evidence="8">
    <location>
        <begin position="307"/>
        <end position="329"/>
    </location>
</feature>
<dbReference type="Pfam" id="PF00361">
    <property type="entry name" value="Proton_antipo_M"/>
    <property type="match status" value="1"/>
</dbReference>
<dbReference type="Proteomes" id="UP000501926">
    <property type="component" value="Chromosome"/>
</dbReference>
<dbReference type="PANTHER" id="PTHR42682:SF3">
    <property type="entry name" value="FORMATE HYDROGENLYASE SUBUNIT 3-RELATED"/>
    <property type="match status" value="1"/>
</dbReference>
<feature type="transmembrane region" description="Helical" evidence="8">
    <location>
        <begin position="6"/>
        <end position="24"/>
    </location>
</feature>
<dbReference type="Proteomes" id="UP000221734">
    <property type="component" value="Chromosome Kuenenia_stuttgartiensis_MBR1"/>
</dbReference>
<accession>Q1PZK0</accession>
<reference evidence="13" key="3">
    <citation type="submission" date="2017-10" db="EMBL/GenBank/DDBJ databases">
        <authorList>
            <person name="Banno H."/>
            <person name="Chua N.-H."/>
        </authorList>
    </citation>
    <scope>NUCLEOTIDE SEQUENCE [LARGE SCALE GENOMIC DNA]</scope>
    <source>
        <strain evidence="13">Kuenenia_mbr1_ru-nijmegen</strain>
    </source>
</reference>
<feature type="transmembrane region" description="Helical" evidence="8">
    <location>
        <begin position="429"/>
        <end position="462"/>
    </location>
</feature>
<reference evidence="14" key="4">
    <citation type="submission" date="2017-10" db="EMBL/GenBank/DDBJ databases">
        <authorList>
            <person name="Frank J."/>
        </authorList>
    </citation>
    <scope>NUCLEOTIDE SEQUENCE [LARGE SCALE GENOMIC DNA]</scope>
</reference>
<evidence type="ECO:0000256" key="7">
    <source>
        <dbReference type="RuleBase" id="RU000320"/>
    </source>
</evidence>
<keyword evidence="12" id="KW-0456">Lyase</keyword>
<feature type="transmembrane region" description="Helical" evidence="8">
    <location>
        <begin position="349"/>
        <end position="368"/>
    </location>
</feature>
<evidence type="ECO:0000256" key="1">
    <source>
        <dbReference type="ARBA" id="ARBA00004651"/>
    </source>
</evidence>
<feature type="transmembrane region" description="Helical" evidence="8">
    <location>
        <begin position="36"/>
        <end position="61"/>
    </location>
</feature>
<dbReference type="InterPro" id="IPR001516">
    <property type="entry name" value="Proton_antipo_N"/>
</dbReference>
<evidence type="ECO:0000256" key="2">
    <source>
        <dbReference type="ARBA" id="ARBA00022475"/>
    </source>
</evidence>
<dbReference type="PANTHER" id="PTHR42682">
    <property type="entry name" value="HYDROGENASE-4 COMPONENT F"/>
    <property type="match status" value="1"/>
</dbReference>
<feature type="transmembrane region" description="Helical" evidence="8">
    <location>
        <begin position="81"/>
        <end position="101"/>
    </location>
</feature>
<dbReference type="GO" id="GO:0005886">
    <property type="term" value="C:plasma membrane"/>
    <property type="evidence" value="ECO:0007669"/>
    <property type="project" value="UniProtKB-SubCell"/>
</dbReference>
<evidence type="ECO:0000259" key="9">
    <source>
        <dbReference type="Pfam" id="PF00361"/>
    </source>
</evidence>
<dbReference type="InterPro" id="IPR052175">
    <property type="entry name" value="ComplexI-like_HydComp"/>
</dbReference>
<evidence type="ECO:0000256" key="3">
    <source>
        <dbReference type="ARBA" id="ARBA00022692"/>
    </source>
</evidence>
<evidence type="ECO:0000256" key="5">
    <source>
        <dbReference type="ARBA" id="ARBA00023002"/>
    </source>
</evidence>
<name>Q1PZK0_KUEST</name>
<evidence type="ECO:0000313" key="15">
    <source>
        <dbReference type="Proteomes" id="UP000501926"/>
    </source>
</evidence>
<evidence type="ECO:0000256" key="8">
    <source>
        <dbReference type="SAM" id="Phobius"/>
    </source>
</evidence>
<feature type="transmembrane region" description="Helical" evidence="8">
    <location>
        <begin position="248"/>
        <end position="269"/>
    </location>
</feature>
<dbReference type="EMBL" id="LT934425">
    <property type="protein sequence ID" value="SOH04024.1"/>
    <property type="molecule type" value="Genomic_DNA"/>
</dbReference>
<keyword evidence="3 7" id="KW-0812">Transmembrane</keyword>
<evidence type="ECO:0000313" key="12">
    <source>
        <dbReference type="EMBL" id="QII10104.1"/>
    </source>
</evidence>
<keyword evidence="5 12" id="KW-0560">Oxidoreductase</keyword>
<dbReference type="EC" id="1.-.-.-" evidence="12"/>
<feature type="transmembrane region" description="Helical" evidence="8">
    <location>
        <begin position="658"/>
        <end position="677"/>
    </location>
</feature>
<reference evidence="12 15" key="5">
    <citation type="submission" date="2020-02" db="EMBL/GenBank/DDBJ databases">
        <title>Newly sequenced genome of strain CSTR1 showed variability in Candidatus Kuenenia stuttgartiensis genomes.</title>
        <authorList>
            <person name="Ding C."/>
            <person name="Adrian L."/>
        </authorList>
    </citation>
    <scope>NUCLEOTIDE SEQUENCE [LARGE SCALE GENOMIC DNA]</scope>
    <source>
        <strain evidence="12 15">CSTR1</strain>
    </source>
</reference>
<keyword evidence="4 8" id="KW-1133">Transmembrane helix</keyword>
<dbReference type="AlphaFoldDB" id="Q1PZK0"/>
<evidence type="ECO:0000256" key="4">
    <source>
        <dbReference type="ARBA" id="ARBA00022989"/>
    </source>
</evidence>
<dbReference type="GO" id="GO:0016491">
    <property type="term" value="F:oxidoreductase activity"/>
    <property type="evidence" value="ECO:0007669"/>
    <property type="project" value="UniProtKB-KW"/>
</dbReference>
<dbReference type="EMBL" id="CP049055">
    <property type="protein sequence ID" value="QII10104.1"/>
    <property type="molecule type" value="Genomic_DNA"/>
</dbReference>
<gene>
    <name evidence="11" type="primary">hycC</name>
    <name evidence="12" type="ORF">KsCSTR_07250</name>
    <name evidence="13" type="ORF">KSMBR1_1525</name>
    <name evidence="11" type="ORF">kustd1773</name>
</gene>
<feature type="transmembrane region" description="Helical" evidence="8">
    <location>
        <begin position="113"/>
        <end position="129"/>
    </location>
</feature>
<dbReference type="GO" id="GO:0016829">
    <property type="term" value="F:lyase activity"/>
    <property type="evidence" value="ECO:0007669"/>
    <property type="project" value="UniProtKB-KW"/>
</dbReference>
<dbReference type="PRINTS" id="PR01435">
    <property type="entry name" value="NPOXDRDTASE5"/>
</dbReference>
<dbReference type="OrthoDB" id="9807568at2"/>